<organism evidence="1 2">
    <name type="scientific">Mytilus coruscus</name>
    <name type="common">Sea mussel</name>
    <dbReference type="NCBI Taxonomy" id="42192"/>
    <lineage>
        <taxon>Eukaryota</taxon>
        <taxon>Metazoa</taxon>
        <taxon>Spiralia</taxon>
        <taxon>Lophotrochozoa</taxon>
        <taxon>Mollusca</taxon>
        <taxon>Bivalvia</taxon>
        <taxon>Autobranchia</taxon>
        <taxon>Pteriomorphia</taxon>
        <taxon>Mytilida</taxon>
        <taxon>Mytiloidea</taxon>
        <taxon>Mytilidae</taxon>
        <taxon>Mytilinae</taxon>
        <taxon>Mytilus</taxon>
    </lineage>
</organism>
<protein>
    <submittedName>
        <fullName evidence="1">Uncharacterized protein</fullName>
    </submittedName>
</protein>
<dbReference type="AlphaFoldDB" id="A0A6J8AL64"/>
<gene>
    <name evidence="1" type="ORF">MCOR_9027</name>
</gene>
<name>A0A6J8AL64_MYTCO</name>
<proteinExistence type="predicted"/>
<dbReference type="InterPro" id="IPR011989">
    <property type="entry name" value="ARM-like"/>
</dbReference>
<dbReference type="EMBL" id="CACVKT020001645">
    <property type="protein sequence ID" value="CAC5370043.1"/>
    <property type="molecule type" value="Genomic_DNA"/>
</dbReference>
<evidence type="ECO:0000313" key="2">
    <source>
        <dbReference type="Proteomes" id="UP000507470"/>
    </source>
</evidence>
<sequence length="258" mass="30164">MTCFCKSDKLKEAGIAVWVETYDLGGGAKRLQQGRSGCRECKARTDSKDIETIVALRKCLKTKDRVVREAACLALGHLGIEAVIEELVNLWPSVSIKDWTYIFDHFLYLHVNRPYCDEHMLRNVNSHVNRPYCDDHLLRDVNPHVNRPYCDDHVLRDVNPHVNRPYCDDHVLREVNPDVNRPYCDDHVLRDVNPHVNRPYCHDHVLRDVNPHVNRPYCDDHVLRDVNQHAIRPYCDDHVLLMLTHVNRPYCDDHKKAI</sequence>
<evidence type="ECO:0000313" key="1">
    <source>
        <dbReference type="EMBL" id="CAC5370043.1"/>
    </source>
</evidence>
<dbReference type="Proteomes" id="UP000507470">
    <property type="component" value="Unassembled WGS sequence"/>
</dbReference>
<reference evidence="1 2" key="1">
    <citation type="submission" date="2020-06" db="EMBL/GenBank/DDBJ databases">
        <authorList>
            <person name="Li R."/>
            <person name="Bekaert M."/>
        </authorList>
    </citation>
    <scope>NUCLEOTIDE SEQUENCE [LARGE SCALE GENOMIC DNA]</scope>
    <source>
        <strain evidence="2">wild</strain>
    </source>
</reference>
<dbReference type="Gene3D" id="1.25.10.10">
    <property type="entry name" value="Leucine-rich Repeat Variant"/>
    <property type="match status" value="1"/>
</dbReference>
<keyword evidence="2" id="KW-1185">Reference proteome</keyword>
<accession>A0A6J8AL64</accession>